<organism evidence="1 2">
    <name type="scientific">Cryptosporidium xiaoi</name>
    <dbReference type="NCBI Taxonomy" id="659607"/>
    <lineage>
        <taxon>Eukaryota</taxon>
        <taxon>Sar</taxon>
        <taxon>Alveolata</taxon>
        <taxon>Apicomplexa</taxon>
        <taxon>Conoidasida</taxon>
        <taxon>Coccidia</taxon>
        <taxon>Eucoccidiorida</taxon>
        <taxon>Eimeriorina</taxon>
        <taxon>Cryptosporidiidae</taxon>
        <taxon>Cryptosporidium</taxon>
    </lineage>
</organism>
<accession>A0AAV9Y049</accession>
<keyword evidence="2" id="KW-1185">Reference proteome</keyword>
<evidence type="ECO:0000313" key="1">
    <source>
        <dbReference type="EMBL" id="KAK6590083.1"/>
    </source>
</evidence>
<dbReference type="AlphaFoldDB" id="A0AAV9Y049"/>
<proteinExistence type="predicted"/>
<name>A0AAV9Y049_9CRYT</name>
<dbReference type="Proteomes" id="UP001311799">
    <property type="component" value="Unassembled WGS sequence"/>
</dbReference>
<comment type="caution">
    <text evidence="1">The sequence shown here is derived from an EMBL/GenBank/DDBJ whole genome shotgun (WGS) entry which is preliminary data.</text>
</comment>
<dbReference type="EMBL" id="JAWDEY010000009">
    <property type="protein sequence ID" value="KAK6590083.1"/>
    <property type="molecule type" value="Genomic_DNA"/>
</dbReference>
<reference evidence="1 2" key="1">
    <citation type="submission" date="2023-10" db="EMBL/GenBank/DDBJ databases">
        <title>Comparative genomics analysis reveals potential genetic determinants of host preference in Cryptosporidium xiaoi.</title>
        <authorList>
            <person name="Xiao L."/>
            <person name="Li J."/>
        </authorList>
    </citation>
    <scope>NUCLEOTIDE SEQUENCE [LARGE SCALE GENOMIC DNA]</scope>
    <source>
        <strain evidence="1 2">52996</strain>
    </source>
</reference>
<protein>
    <submittedName>
        <fullName evidence="1">Uncharacterized protein</fullName>
    </submittedName>
</protein>
<feature type="non-terminal residue" evidence="1">
    <location>
        <position position="48"/>
    </location>
</feature>
<sequence>MLELEVAKYVDPSLHFYVKRIEFLDLSISLKKMDVRRLHSQRNEMNLK</sequence>
<gene>
    <name evidence="1" type="ORF">RS030_182756</name>
</gene>
<evidence type="ECO:0000313" key="2">
    <source>
        <dbReference type="Proteomes" id="UP001311799"/>
    </source>
</evidence>